<dbReference type="KEGG" id="bih:BIP78_1211"/>
<name>A0A410FV79_BIPS1</name>
<reference evidence="3" key="1">
    <citation type="submission" date="2018-12" db="EMBL/GenBank/DDBJ databases">
        <title>Complete genome sequence of an uncultured bacterium of the candidate phylum Bipolaricaulota.</title>
        <authorList>
            <person name="Kadnikov V.V."/>
            <person name="Mardanov A.V."/>
            <person name="Beletsky A.V."/>
            <person name="Frank Y.A."/>
            <person name="Karnachuk O.V."/>
            <person name="Ravin N.V."/>
        </authorList>
    </citation>
    <scope>NUCLEOTIDE SEQUENCE [LARGE SCALE GENOMIC DNA]</scope>
</reference>
<sequence>MNLLCCSKASNLCAARSLQPTPIATTHCRARRDRGGAWQEGWLGLRVAHGRGSGPLGPPRRPGGRGRTPRGKRTRSARPPSALPCHPACDAHARRKTILAMRLPCRCTESRAPVGGPNGPVLTSGRMHAPAQSASTRDPMVRPARPGRAT</sequence>
<feature type="compositionally biased region" description="Basic residues" evidence="1">
    <location>
        <begin position="62"/>
        <end position="76"/>
    </location>
</feature>
<evidence type="ECO:0000256" key="1">
    <source>
        <dbReference type="SAM" id="MobiDB-lite"/>
    </source>
</evidence>
<dbReference type="EMBL" id="CP034928">
    <property type="protein sequence ID" value="QAA76977.1"/>
    <property type="molecule type" value="Genomic_DNA"/>
</dbReference>
<dbReference type="AlphaFoldDB" id="A0A410FV79"/>
<feature type="region of interest" description="Disordered" evidence="1">
    <location>
        <begin position="48"/>
        <end position="88"/>
    </location>
</feature>
<feature type="region of interest" description="Disordered" evidence="1">
    <location>
        <begin position="108"/>
        <end position="150"/>
    </location>
</feature>
<dbReference type="Proteomes" id="UP000287233">
    <property type="component" value="Chromosome"/>
</dbReference>
<gene>
    <name evidence="2" type="ORF">BIP78_1211</name>
</gene>
<evidence type="ECO:0000313" key="3">
    <source>
        <dbReference type="Proteomes" id="UP000287233"/>
    </source>
</evidence>
<protein>
    <submittedName>
        <fullName evidence="2">Uncharacterized protein</fullName>
    </submittedName>
</protein>
<organism evidence="2 3">
    <name type="scientific">Bipolaricaulis sibiricus</name>
    <dbReference type="NCBI Taxonomy" id="2501609"/>
    <lineage>
        <taxon>Bacteria</taxon>
        <taxon>Candidatus Bipolaricaulota</taxon>
        <taxon>Candidatus Bipolaricaulia</taxon>
        <taxon>Candidatus Bipolaricaulales</taxon>
        <taxon>Candidatus Bipolaricaulaceae</taxon>
        <taxon>Candidatus Bipolaricaulis</taxon>
    </lineage>
</organism>
<evidence type="ECO:0000313" key="2">
    <source>
        <dbReference type="EMBL" id="QAA76977.1"/>
    </source>
</evidence>
<proteinExistence type="predicted"/>
<accession>A0A410FV79</accession>